<dbReference type="PROSITE" id="PS50977">
    <property type="entry name" value="HTH_TETR_2"/>
    <property type="match status" value="1"/>
</dbReference>
<keyword evidence="7" id="KW-1185">Reference proteome</keyword>
<evidence type="ECO:0000256" key="1">
    <source>
        <dbReference type="ARBA" id="ARBA00023015"/>
    </source>
</evidence>
<dbReference type="InterPro" id="IPR036271">
    <property type="entry name" value="Tet_transcr_reg_TetR-rel_C_sf"/>
</dbReference>
<dbReference type="KEGG" id="dea:FPZ08_16470"/>
<sequence>MSTSLPNAPYHHGDLRNALLEAALVILERDGEAGLGLRDLARAVGVSPAAPYRHFDNRAALLEALAVTGYQRFTRAMEDVAEANPPDMLSVMGKTYVLFALRNAALFRLMFSPQLKRDNRPGLRMAADAAFATLRHVGGSGDTRASRVTALAAWARVHGLAVLLLDGQIALQAGEDIEALISDIIERH</sequence>
<dbReference type="GO" id="GO:0003700">
    <property type="term" value="F:DNA-binding transcription factor activity"/>
    <property type="evidence" value="ECO:0007669"/>
    <property type="project" value="TreeGrafter"/>
</dbReference>
<keyword evidence="3" id="KW-0804">Transcription</keyword>
<name>A0A5B8LXR9_9HYPH</name>
<dbReference type="InterPro" id="IPR025996">
    <property type="entry name" value="MT1864/Rv1816-like_C"/>
</dbReference>
<dbReference type="AlphaFoldDB" id="A0A5B8LXR9"/>
<dbReference type="PRINTS" id="PR00455">
    <property type="entry name" value="HTHTETR"/>
</dbReference>
<dbReference type="Gene3D" id="1.10.357.10">
    <property type="entry name" value="Tetracycline Repressor, domain 2"/>
    <property type="match status" value="1"/>
</dbReference>
<evidence type="ECO:0000313" key="6">
    <source>
        <dbReference type="EMBL" id="QDZ12200.1"/>
    </source>
</evidence>
<evidence type="ECO:0000256" key="2">
    <source>
        <dbReference type="ARBA" id="ARBA00023125"/>
    </source>
</evidence>
<dbReference type="PANTHER" id="PTHR30055">
    <property type="entry name" value="HTH-TYPE TRANSCRIPTIONAL REGULATOR RUTR"/>
    <property type="match status" value="1"/>
</dbReference>
<protein>
    <submittedName>
        <fullName evidence="6">TetR/AcrR family transcriptional regulator</fullName>
    </submittedName>
</protein>
<keyword evidence="2 4" id="KW-0238">DNA-binding</keyword>
<evidence type="ECO:0000256" key="4">
    <source>
        <dbReference type="PROSITE-ProRule" id="PRU00335"/>
    </source>
</evidence>
<dbReference type="GO" id="GO:0000976">
    <property type="term" value="F:transcription cis-regulatory region binding"/>
    <property type="evidence" value="ECO:0007669"/>
    <property type="project" value="TreeGrafter"/>
</dbReference>
<dbReference type="RefSeq" id="WP_146291012.1">
    <property type="nucleotide sequence ID" value="NZ_CP042304.1"/>
</dbReference>
<dbReference type="PANTHER" id="PTHR30055:SF220">
    <property type="entry name" value="TETR-FAMILY REGULATORY PROTEIN"/>
    <property type="match status" value="1"/>
</dbReference>
<evidence type="ECO:0000313" key="7">
    <source>
        <dbReference type="Proteomes" id="UP000315364"/>
    </source>
</evidence>
<feature type="DNA-binding region" description="H-T-H motif" evidence="4">
    <location>
        <begin position="36"/>
        <end position="55"/>
    </location>
</feature>
<dbReference type="Proteomes" id="UP000315364">
    <property type="component" value="Chromosome"/>
</dbReference>
<dbReference type="SUPFAM" id="SSF48498">
    <property type="entry name" value="Tetracyclin repressor-like, C-terminal domain"/>
    <property type="match status" value="1"/>
</dbReference>
<dbReference type="Pfam" id="PF00440">
    <property type="entry name" value="TetR_N"/>
    <property type="match status" value="1"/>
</dbReference>
<dbReference type="InterPro" id="IPR050109">
    <property type="entry name" value="HTH-type_TetR-like_transc_reg"/>
</dbReference>
<dbReference type="InterPro" id="IPR009057">
    <property type="entry name" value="Homeodomain-like_sf"/>
</dbReference>
<dbReference type="EMBL" id="CP042304">
    <property type="protein sequence ID" value="QDZ12200.1"/>
    <property type="molecule type" value="Genomic_DNA"/>
</dbReference>
<keyword evidence="1" id="KW-0805">Transcription regulation</keyword>
<organism evidence="6 7">
    <name type="scientific">Devosia ginsengisoli</name>
    <dbReference type="NCBI Taxonomy" id="400770"/>
    <lineage>
        <taxon>Bacteria</taxon>
        <taxon>Pseudomonadati</taxon>
        <taxon>Pseudomonadota</taxon>
        <taxon>Alphaproteobacteria</taxon>
        <taxon>Hyphomicrobiales</taxon>
        <taxon>Devosiaceae</taxon>
        <taxon>Devosia</taxon>
    </lineage>
</organism>
<evidence type="ECO:0000256" key="3">
    <source>
        <dbReference type="ARBA" id="ARBA00023163"/>
    </source>
</evidence>
<dbReference type="InterPro" id="IPR001647">
    <property type="entry name" value="HTH_TetR"/>
</dbReference>
<feature type="domain" description="HTH tetR-type" evidence="5">
    <location>
        <begin position="13"/>
        <end position="73"/>
    </location>
</feature>
<evidence type="ECO:0000259" key="5">
    <source>
        <dbReference type="PROSITE" id="PS50977"/>
    </source>
</evidence>
<dbReference type="SUPFAM" id="SSF46689">
    <property type="entry name" value="Homeodomain-like"/>
    <property type="match status" value="1"/>
</dbReference>
<dbReference type="Pfam" id="PF13305">
    <property type="entry name" value="TetR_C_33"/>
    <property type="match status" value="1"/>
</dbReference>
<reference evidence="6 7" key="1">
    <citation type="submission" date="2019-07" db="EMBL/GenBank/DDBJ databases">
        <title>Full genome sequence of Devosia sp. Gsoil 520.</title>
        <authorList>
            <person name="Im W.-T."/>
        </authorList>
    </citation>
    <scope>NUCLEOTIDE SEQUENCE [LARGE SCALE GENOMIC DNA]</scope>
    <source>
        <strain evidence="6 7">Gsoil 520</strain>
    </source>
</reference>
<dbReference type="OrthoDB" id="7056813at2"/>
<gene>
    <name evidence="6" type="ORF">FPZ08_16470</name>
</gene>
<accession>A0A5B8LXR9</accession>
<proteinExistence type="predicted"/>